<accession>A0A098BMV0</accession>
<dbReference type="RefSeq" id="WP_040272123.1">
    <property type="nucleotide sequence ID" value="NZ_JAPWIU010000041.1"/>
</dbReference>
<name>A0A098BMV0_9NOCA</name>
<dbReference type="EMBL" id="CCSD01000056">
    <property type="protein sequence ID" value="CDZ89046.1"/>
    <property type="molecule type" value="Genomic_DNA"/>
</dbReference>
<proteinExistence type="predicted"/>
<reference evidence="1 2" key="1">
    <citation type="journal article" date="2014" name="Genome Announc.">
        <title>Draft Genome Sequence of Propane- and Butane-Oxidizing Actinobacterium Rhodococcus ruber IEGM 231.</title>
        <authorList>
            <person name="Ivshina I.B."/>
            <person name="Kuyukina M.S."/>
            <person name="Krivoruchko A.V."/>
            <person name="Barbe V."/>
            <person name="Fischer C."/>
        </authorList>
    </citation>
    <scope>NUCLEOTIDE SEQUENCE [LARGE SCALE GENOMIC DNA]</scope>
</reference>
<dbReference type="AlphaFoldDB" id="A0A098BMV0"/>
<gene>
    <name evidence="1" type="ORF">RHRU231_450213</name>
</gene>
<sequence length="179" mass="19734">MTTTETITLAQFVRQHLDNTTEVDPRKIAAAVATETPDSLLHEFYHQALVEYVRIKVGQSRLSAIRATRDTDDNAPTSIQQETVSGVRRPARSAKRLVAASAWARALQASIYVAGERKKFGSCTTDDLSHVVAGYQARIEQNAHWADYYSAVQSLMLKHNVETVADLPAAVAATLREPK</sequence>
<evidence type="ECO:0000313" key="2">
    <source>
        <dbReference type="Proteomes" id="UP000042997"/>
    </source>
</evidence>
<evidence type="ECO:0000313" key="1">
    <source>
        <dbReference type="EMBL" id="CDZ89046.1"/>
    </source>
</evidence>
<dbReference type="Proteomes" id="UP000042997">
    <property type="component" value="Unassembled WGS sequence"/>
</dbReference>
<organism evidence="1 2">
    <name type="scientific">Rhodococcus ruber</name>
    <dbReference type="NCBI Taxonomy" id="1830"/>
    <lineage>
        <taxon>Bacteria</taxon>
        <taxon>Bacillati</taxon>
        <taxon>Actinomycetota</taxon>
        <taxon>Actinomycetes</taxon>
        <taxon>Mycobacteriales</taxon>
        <taxon>Nocardiaceae</taxon>
        <taxon>Rhodococcus</taxon>
    </lineage>
</organism>
<protein>
    <submittedName>
        <fullName evidence="1">Putative Gp72</fullName>
    </submittedName>
</protein>